<evidence type="ECO:0000313" key="2">
    <source>
        <dbReference type="Proteomes" id="UP000257109"/>
    </source>
</evidence>
<name>A0A371E6Y1_MUCPR</name>
<proteinExistence type="predicted"/>
<evidence type="ECO:0000313" key="1">
    <source>
        <dbReference type="EMBL" id="RDX61796.1"/>
    </source>
</evidence>
<dbReference type="AlphaFoldDB" id="A0A371E6Y1"/>
<reference evidence="1" key="1">
    <citation type="submission" date="2018-05" db="EMBL/GenBank/DDBJ databases">
        <title>Draft genome of Mucuna pruriens seed.</title>
        <authorList>
            <person name="Nnadi N.E."/>
            <person name="Vos R."/>
            <person name="Hasami M.H."/>
            <person name="Devisetty U.K."/>
            <person name="Aguiy J.C."/>
        </authorList>
    </citation>
    <scope>NUCLEOTIDE SEQUENCE [LARGE SCALE GENOMIC DNA]</scope>
    <source>
        <strain evidence="1">JCA_2017</strain>
    </source>
</reference>
<feature type="non-terminal residue" evidence="1">
    <location>
        <position position="1"/>
    </location>
</feature>
<protein>
    <submittedName>
        <fullName evidence="1">Uncharacterized protein</fullName>
    </submittedName>
</protein>
<gene>
    <name evidence="1" type="ORF">CR513_59941</name>
</gene>
<keyword evidence="2" id="KW-1185">Reference proteome</keyword>
<accession>A0A371E6Y1</accession>
<dbReference type="EMBL" id="QJKJ01015899">
    <property type="protein sequence ID" value="RDX61796.1"/>
    <property type="molecule type" value="Genomic_DNA"/>
</dbReference>
<dbReference type="Proteomes" id="UP000257109">
    <property type="component" value="Unassembled WGS sequence"/>
</dbReference>
<comment type="caution">
    <text evidence="1">The sequence shown here is derived from an EMBL/GenBank/DDBJ whole genome shotgun (WGS) entry which is preliminary data.</text>
</comment>
<sequence>MAYFPIANWRAKHIDKEIFFSLNRSWVVNRRGGPANIGEKLKKIGISRGEKQYSNWIAVRLLIFCSLMQTLIFIKHITKIITIRDILSQTAWCMRIPAATETLKESTIPVIGILQCKSDNSKASSLIPLQQEHSHC</sequence>
<organism evidence="1 2">
    <name type="scientific">Mucuna pruriens</name>
    <name type="common">Velvet bean</name>
    <name type="synonym">Dolichos pruriens</name>
    <dbReference type="NCBI Taxonomy" id="157652"/>
    <lineage>
        <taxon>Eukaryota</taxon>
        <taxon>Viridiplantae</taxon>
        <taxon>Streptophyta</taxon>
        <taxon>Embryophyta</taxon>
        <taxon>Tracheophyta</taxon>
        <taxon>Spermatophyta</taxon>
        <taxon>Magnoliopsida</taxon>
        <taxon>eudicotyledons</taxon>
        <taxon>Gunneridae</taxon>
        <taxon>Pentapetalae</taxon>
        <taxon>rosids</taxon>
        <taxon>fabids</taxon>
        <taxon>Fabales</taxon>
        <taxon>Fabaceae</taxon>
        <taxon>Papilionoideae</taxon>
        <taxon>50 kb inversion clade</taxon>
        <taxon>NPAAA clade</taxon>
        <taxon>indigoferoid/millettioid clade</taxon>
        <taxon>Phaseoleae</taxon>
        <taxon>Mucuna</taxon>
    </lineage>
</organism>